<name>E6QJ88_9ZZZZ</name>
<dbReference type="AlphaFoldDB" id="E6QJ88"/>
<dbReference type="EMBL" id="CABQ01000087">
    <property type="protein sequence ID" value="CBI07304.1"/>
    <property type="molecule type" value="Genomic_DNA"/>
</dbReference>
<accession>E6QJ88</accession>
<protein>
    <submittedName>
        <fullName evidence="1">Uncharacterized protein</fullName>
    </submittedName>
</protein>
<organism evidence="1">
    <name type="scientific">mine drainage metagenome</name>
    <dbReference type="NCBI Taxonomy" id="410659"/>
    <lineage>
        <taxon>unclassified sequences</taxon>
        <taxon>metagenomes</taxon>
        <taxon>ecological metagenomes</taxon>
    </lineage>
</organism>
<evidence type="ECO:0000313" key="1">
    <source>
        <dbReference type="EMBL" id="CBI07304.1"/>
    </source>
</evidence>
<reference evidence="1" key="1">
    <citation type="submission" date="2009-10" db="EMBL/GenBank/DDBJ databases">
        <title>Diversity of trophic interactions inside an arsenic-rich microbial ecosystem.</title>
        <authorList>
            <person name="Bertin P.N."/>
            <person name="Heinrich-Salmeron A."/>
            <person name="Pelletier E."/>
            <person name="Goulhen-Chollet F."/>
            <person name="Arsene-Ploetze F."/>
            <person name="Gallien S."/>
            <person name="Calteau A."/>
            <person name="Vallenet D."/>
            <person name="Casiot C."/>
            <person name="Chane-Woon-Ming B."/>
            <person name="Giloteaux L."/>
            <person name="Barakat M."/>
            <person name="Bonnefoy V."/>
            <person name="Bruneel O."/>
            <person name="Chandler M."/>
            <person name="Cleiss J."/>
            <person name="Duran R."/>
            <person name="Elbaz-Poulichet F."/>
            <person name="Fonknechten N."/>
            <person name="Lauga B."/>
            <person name="Mornico D."/>
            <person name="Ortet P."/>
            <person name="Schaeffer C."/>
            <person name="Siguier P."/>
            <person name="Alexander Thil Smith A."/>
            <person name="Van Dorsselaer A."/>
            <person name="Weissenbach J."/>
            <person name="Medigue C."/>
            <person name="Le Paslier D."/>
        </authorList>
    </citation>
    <scope>NUCLEOTIDE SEQUENCE</scope>
</reference>
<proteinExistence type="predicted"/>
<sequence>MSSVGMIGSRRPFRSVHHDRVFHLLPLHGSVILTFL</sequence>
<comment type="caution">
    <text evidence="1">The sequence shown here is derived from an EMBL/GenBank/DDBJ whole genome shotgun (WGS) entry which is preliminary data.</text>
</comment>
<gene>
    <name evidence="1" type="ORF">CARN6_0636</name>
</gene>